<accession>A0A4S3PS55</accession>
<feature type="transmembrane region" description="Helical" evidence="1">
    <location>
        <begin position="39"/>
        <end position="56"/>
    </location>
</feature>
<dbReference type="AlphaFoldDB" id="A0A4S3PS55"/>
<keyword evidence="1" id="KW-0812">Transmembrane</keyword>
<evidence type="ECO:0000256" key="1">
    <source>
        <dbReference type="SAM" id="Phobius"/>
    </source>
</evidence>
<keyword evidence="3" id="KW-1185">Reference proteome</keyword>
<name>A0A4S3PS55_9BACI</name>
<dbReference type="InterPro" id="IPR035406">
    <property type="entry name" value="DUF5412"/>
</dbReference>
<dbReference type="EMBL" id="SLUB01000026">
    <property type="protein sequence ID" value="THE11642.1"/>
    <property type="molecule type" value="Genomic_DNA"/>
</dbReference>
<dbReference type="OrthoDB" id="2452314at2"/>
<gene>
    <name evidence="2" type="ORF">E1I69_14430</name>
</gene>
<organism evidence="2 3">
    <name type="scientific">Bacillus timonensis</name>
    <dbReference type="NCBI Taxonomy" id="1033734"/>
    <lineage>
        <taxon>Bacteria</taxon>
        <taxon>Bacillati</taxon>
        <taxon>Bacillota</taxon>
        <taxon>Bacilli</taxon>
        <taxon>Bacillales</taxon>
        <taxon>Bacillaceae</taxon>
        <taxon>Bacillus</taxon>
    </lineage>
</organism>
<proteinExistence type="predicted"/>
<evidence type="ECO:0000313" key="2">
    <source>
        <dbReference type="EMBL" id="THE11642.1"/>
    </source>
</evidence>
<feature type="transmembrane region" description="Helical" evidence="1">
    <location>
        <begin position="6"/>
        <end position="27"/>
    </location>
</feature>
<keyword evidence="1" id="KW-1133">Transmembrane helix</keyword>
<protein>
    <submittedName>
        <fullName evidence="2">Uncharacterized protein</fullName>
    </submittedName>
</protein>
<evidence type="ECO:0000313" key="3">
    <source>
        <dbReference type="Proteomes" id="UP000306477"/>
    </source>
</evidence>
<dbReference type="Proteomes" id="UP000306477">
    <property type="component" value="Unassembled WGS sequence"/>
</dbReference>
<comment type="caution">
    <text evidence="2">The sequence shown here is derived from an EMBL/GenBank/DDBJ whole genome shotgun (WGS) entry which is preliminary data.</text>
</comment>
<keyword evidence="1" id="KW-0472">Membrane</keyword>
<sequence length="186" mass="21294">MILILFGVLLSIITFILFLILCVWMIISFIKKKPFPKTMLIATLSGIVLVSSIYIYETYFFTFSEIDKEFTQKGPGPVTSPTEKLTANAYYELYGGAAGGVNVWVEITYKNDNNKVRTVYYADAKDHFSMEWLDEDTLNILNDNPDFPNSDRSITLVIGKEIYHENGQACKSLLMKDKYETCFQNE</sequence>
<dbReference type="Pfam" id="PF17428">
    <property type="entry name" value="DUF5412"/>
    <property type="match status" value="1"/>
</dbReference>
<reference evidence="2 3" key="1">
    <citation type="journal article" date="2019" name="Indoor Air">
        <title>Impacts of indoor surface finishes on bacterial viability.</title>
        <authorList>
            <person name="Hu J."/>
            <person name="Maamar S.B."/>
            <person name="Glawe A.J."/>
            <person name="Gottel N."/>
            <person name="Gilbert J.A."/>
            <person name="Hartmann E.M."/>
        </authorList>
    </citation>
    <scope>NUCLEOTIDE SEQUENCE [LARGE SCALE GENOMIC DNA]</scope>
    <source>
        <strain evidence="2 3">AF060A6</strain>
    </source>
</reference>